<evidence type="ECO:0000313" key="3">
    <source>
        <dbReference type="Proteomes" id="UP001153555"/>
    </source>
</evidence>
<proteinExistence type="predicted"/>
<feature type="region of interest" description="Disordered" evidence="1">
    <location>
        <begin position="35"/>
        <end position="54"/>
    </location>
</feature>
<dbReference type="EMBL" id="CACSLK010019758">
    <property type="protein sequence ID" value="CAA0819858.1"/>
    <property type="molecule type" value="Genomic_DNA"/>
</dbReference>
<comment type="caution">
    <text evidence="2">The sequence shown here is derived from an EMBL/GenBank/DDBJ whole genome shotgun (WGS) entry which is preliminary data.</text>
</comment>
<evidence type="ECO:0000313" key="2">
    <source>
        <dbReference type="EMBL" id="CAA0819858.1"/>
    </source>
</evidence>
<gene>
    <name evidence="2" type="ORF">SHERM_18111</name>
</gene>
<name>A0A9N7N3Q0_STRHE</name>
<accession>A0A9N7N3Q0</accession>
<organism evidence="2 3">
    <name type="scientific">Striga hermonthica</name>
    <name type="common">Purple witchweed</name>
    <name type="synonym">Buchnera hermonthica</name>
    <dbReference type="NCBI Taxonomy" id="68872"/>
    <lineage>
        <taxon>Eukaryota</taxon>
        <taxon>Viridiplantae</taxon>
        <taxon>Streptophyta</taxon>
        <taxon>Embryophyta</taxon>
        <taxon>Tracheophyta</taxon>
        <taxon>Spermatophyta</taxon>
        <taxon>Magnoliopsida</taxon>
        <taxon>eudicotyledons</taxon>
        <taxon>Gunneridae</taxon>
        <taxon>Pentapetalae</taxon>
        <taxon>asterids</taxon>
        <taxon>lamiids</taxon>
        <taxon>Lamiales</taxon>
        <taxon>Orobanchaceae</taxon>
        <taxon>Buchnereae</taxon>
        <taxon>Striga</taxon>
    </lineage>
</organism>
<evidence type="ECO:0000256" key="1">
    <source>
        <dbReference type="SAM" id="MobiDB-lite"/>
    </source>
</evidence>
<keyword evidence="3" id="KW-1185">Reference proteome</keyword>
<feature type="non-terminal residue" evidence="2">
    <location>
        <position position="77"/>
    </location>
</feature>
<sequence length="77" mass="7898">SGAVPNEKQPPTPQPATRSPFAAGSHFRDLAAGRCTSARAPSSPDESPSSIAASREGLVQPLLSFLSGKTRVAVEPV</sequence>
<feature type="non-terminal residue" evidence="2">
    <location>
        <position position="1"/>
    </location>
</feature>
<dbReference type="Proteomes" id="UP001153555">
    <property type="component" value="Unassembled WGS sequence"/>
</dbReference>
<reference evidence="2" key="1">
    <citation type="submission" date="2019-12" db="EMBL/GenBank/DDBJ databases">
        <authorList>
            <person name="Scholes J."/>
        </authorList>
    </citation>
    <scope>NUCLEOTIDE SEQUENCE</scope>
</reference>
<protein>
    <submittedName>
        <fullName evidence="2">Uncharacterized protein</fullName>
    </submittedName>
</protein>
<feature type="region of interest" description="Disordered" evidence="1">
    <location>
        <begin position="1"/>
        <end position="26"/>
    </location>
</feature>
<dbReference type="AlphaFoldDB" id="A0A9N7N3Q0"/>